<dbReference type="AlphaFoldDB" id="A0A5F0D3W2"/>
<name>A0A5F0D3W2_9MICO</name>
<dbReference type="Proteomes" id="UP000297654">
    <property type="component" value="Unassembled WGS sequence"/>
</dbReference>
<dbReference type="Gene3D" id="1.20.1270.210">
    <property type="match status" value="1"/>
</dbReference>
<organism evidence="1 2">
    <name type="scientific">Cryobacterium luteum</name>
    <dbReference type="NCBI Taxonomy" id="1424661"/>
    <lineage>
        <taxon>Bacteria</taxon>
        <taxon>Bacillati</taxon>
        <taxon>Actinomycetota</taxon>
        <taxon>Actinomycetes</taxon>
        <taxon>Micrococcales</taxon>
        <taxon>Microbacteriaceae</taxon>
        <taxon>Cryobacterium</taxon>
    </lineage>
</organism>
<dbReference type="Gene3D" id="3.30.1120.70">
    <property type="match status" value="1"/>
</dbReference>
<dbReference type="OrthoDB" id="3268650at2"/>
<evidence type="ECO:0000313" key="2">
    <source>
        <dbReference type="Proteomes" id="UP000297654"/>
    </source>
</evidence>
<accession>A0A5F0D3W2</accession>
<dbReference type="EMBL" id="SOFF01000031">
    <property type="protein sequence ID" value="TFB88620.1"/>
    <property type="molecule type" value="Genomic_DNA"/>
</dbReference>
<protein>
    <submittedName>
        <fullName evidence="1">Phage portal protein</fullName>
    </submittedName>
</protein>
<comment type="caution">
    <text evidence="1">The sequence shown here is derived from an EMBL/GenBank/DDBJ whole genome shotgun (WGS) entry which is preliminary data.</text>
</comment>
<dbReference type="Gene3D" id="3.40.140.120">
    <property type="match status" value="1"/>
</dbReference>
<sequence length="363" mass="39886">MPHGVRSILYMGILDRLGVGKRASDFLASSIDLGVTSPWASGEHSLTQVVLSDIYGAELIDSLPLSRAEAITIPAVSKARNLLVSTIAKFPLRALDTAGLVAVQPSWMFRTNGNVTPYERMVWTVDDGIFYGYALWLVERGAPDSSGRRPILHAAYCPMSDWKIVDGGILVHDQPVDAADVIFFNFPFEGLLNIANRTLKGARDQEAAWVGRARNPIPLIELHQTDDAMDTTEIPAFVDAWSLARRSENGAIGYTPSGLEIRTHGEVSADLMVEGRNAVRTDVGSFLNVRASMLDGTAGVDSLTYSTTQGEKNSFYEFDLPFWTDPIEARLSMDDVLPRGQRSRFDKYEAYNLPTATGPIQED</sequence>
<reference evidence="1 2" key="1">
    <citation type="submission" date="2019-03" db="EMBL/GenBank/DDBJ databases">
        <title>Genomics of glacier-inhabiting Cryobacterium strains.</title>
        <authorList>
            <person name="Liu Q."/>
            <person name="Xin Y.-H."/>
        </authorList>
    </citation>
    <scope>NUCLEOTIDE SEQUENCE [LARGE SCALE GENOMIC DNA]</scope>
    <source>
        <strain evidence="1 2">Hh15</strain>
    </source>
</reference>
<gene>
    <name evidence="1" type="ORF">E3O10_12640</name>
</gene>
<proteinExistence type="predicted"/>
<evidence type="ECO:0000313" key="1">
    <source>
        <dbReference type="EMBL" id="TFB88620.1"/>
    </source>
</evidence>
<keyword evidence="2" id="KW-1185">Reference proteome</keyword>